<dbReference type="PANTHER" id="PTHR24185">
    <property type="entry name" value="CALCIUM-INDEPENDENT PHOSPHOLIPASE A2-GAMMA"/>
    <property type="match status" value="1"/>
</dbReference>
<dbReference type="GO" id="GO:0047499">
    <property type="term" value="F:calcium-independent phospholipase A2 activity"/>
    <property type="evidence" value="ECO:0007669"/>
    <property type="project" value="TreeGrafter"/>
</dbReference>
<feature type="compositionally biased region" description="Low complexity" evidence="5">
    <location>
        <begin position="63"/>
        <end position="77"/>
    </location>
</feature>
<dbReference type="InterPro" id="IPR002641">
    <property type="entry name" value="PNPLA_dom"/>
</dbReference>
<feature type="compositionally biased region" description="Polar residues" evidence="5">
    <location>
        <begin position="78"/>
        <end position="92"/>
    </location>
</feature>
<dbReference type="Gene3D" id="3.40.1090.10">
    <property type="entry name" value="Cytosolic phospholipase A2 catalytic domain"/>
    <property type="match status" value="1"/>
</dbReference>
<dbReference type="InterPro" id="IPR016035">
    <property type="entry name" value="Acyl_Trfase/lysoPLipase"/>
</dbReference>
<keyword evidence="3 4" id="KW-0443">Lipid metabolism</keyword>
<feature type="short sequence motif" description="GXSXG" evidence="4">
    <location>
        <begin position="425"/>
        <end position="429"/>
    </location>
</feature>
<evidence type="ECO:0000256" key="1">
    <source>
        <dbReference type="ARBA" id="ARBA00022801"/>
    </source>
</evidence>
<feature type="short sequence motif" description="DGA/G" evidence="4">
    <location>
        <begin position="570"/>
        <end position="572"/>
    </location>
</feature>
<feature type="region of interest" description="Disordered" evidence="5">
    <location>
        <begin position="16"/>
        <end position="92"/>
    </location>
</feature>
<dbReference type="GO" id="GO:0019369">
    <property type="term" value="P:arachidonate metabolic process"/>
    <property type="evidence" value="ECO:0007669"/>
    <property type="project" value="TreeGrafter"/>
</dbReference>
<protein>
    <recommendedName>
        <fullName evidence="6">PNPLA domain-containing protein</fullName>
    </recommendedName>
</protein>
<accession>A0AAD9ULU6</accession>
<evidence type="ECO:0000256" key="5">
    <source>
        <dbReference type="SAM" id="MobiDB-lite"/>
    </source>
</evidence>
<dbReference type="InterPro" id="IPR045217">
    <property type="entry name" value="PNPLA8-like"/>
</dbReference>
<dbReference type="PROSITE" id="PS51635">
    <property type="entry name" value="PNPLA"/>
    <property type="match status" value="1"/>
</dbReference>
<dbReference type="SUPFAM" id="SSF52151">
    <property type="entry name" value="FabD/lysophospholipase-like"/>
    <property type="match status" value="1"/>
</dbReference>
<dbReference type="Pfam" id="PF01734">
    <property type="entry name" value="Patatin"/>
    <property type="match status" value="1"/>
</dbReference>
<dbReference type="Proteomes" id="UP001209878">
    <property type="component" value="Unassembled WGS sequence"/>
</dbReference>
<feature type="compositionally biased region" description="Polar residues" evidence="5">
    <location>
        <begin position="18"/>
        <end position="35"/>
    </location>
</feature>
<dbReference type="AlphaFoldDB" id="A0AAD9ULU6"/>
<evidence type="ECO:0000313" key="8">
    <source>
        <dbReference type="Proteomes" id="UP001209878"/>
    </source>
</evidence>
<dbReference type="PANTHER" id="PTHR24185:SF1">
    <property type="entry name" value="CALCIUM-INDEPENDENT PHOSPHOLIPASE A2-GAMMA"/>
    <property type="match status" value="1"/>
</dbReference>
<sequence length="718" mass="80217">MASLWKSSLSVRCMSPTRLGSSPTHVQQHANSPLLQTARGRDSTLRTFTKKTGLNSDANPLDSSAVRSANSSRRSTSQPQGQDPQSVKTTVQSQFTKLKNMSPDISAFAKTVAMIHSELPRYLPSYQKLLPQSIRIRVFPATPQLQERESEIPQQTDANIPPTIETESLCAEPENYSETEQKPQRKPGAPLQVSNHSKAINRETQDFTTAMLETNTSVQTYYNSVAGESATTPFSEVIPGTEQTIATTKSSKAKNKSTPPVEEDTTGWKISSYLPGRSGQQKPSAEPAKQPVKKRELIAIRSIERRTRELVLSLRSATTSASKLMRLEEFSNHISKYPNSRNQAITSKVMPCLMRLSSHGDKATKQQAMVALSLLGYVNPPKGRGVRILSIDGGGTRGLVAIELMKHLERVCQRPIHELFDYICGVSTGSLISIMIGAFRVPLDEVEQIYREFSKEMFERSRLMGASKLFMSHAYYDTQLWEAILKQNFSETSFIDCMKDPLCPKLASVSALTNVEKIQCHVFRNYNLTPSVQSHYLGSCSFKLWEAIRASSAAPGYYEEFKLGNMVHQDGGVLTNNPAAIAIHECRLLWPNETLQCVVSLGTGRYEPTSMPQTPAYTSLKTKVVKIVQSATDTEAVHTVLHDLLQPSTYFRFNPYLSEDFHLDEVRAVKWEQMLSDTQMYCRKNAAKLDDVATQLHLQRHVHQKVTDKVIEKCSMIG</sequence>
<feature type="domain" description="PNPLA" evidence="6">
    <location>
        <begin position="389"/>
        <end position="583"/>
    </location>
</feature>
<dbReference type="EMBL" id="JAODUO010000001">
    <property type="protein sequence ID" value="KAK2194244.1"/>
    <property type="molecule type" value="Genomic_DNA"/>
</dbReference>
<evidence type="ECO:0000313" key="7">
    <source>
        <dbReference type="EMBL" id="KAK2194244.1"/>
    </source>
</evidence>
<feature type="active site" description="Nucleophile" evidence="4">
    <location>
        <position position="427"/>
    </location>
</feature>
<keyword evidence="1 4" id="KW-0378">Hydrolase</keyword>
<feature type="region of interest" description="Disordered" evidence="5">
    <location>
        <begin position="171"/>
        <end position="194"/>
    </location>
</feature>
<evidence type="ECO:0000256" key="3">
    <source>
        <dbReference type="ARBA" id="ARBA00023098"/>
    </source>
</evidence>
<organism evidence="7 8">
    <name type="scientific">Ridgeia piscesae</name>
    <name type="common">Tubeworm</name>
    <dbReference type="NCBI Taxonomy" id="27915"/>
    <lineage>
        <taxon>Eukaryota</taxon>
        <taxon>Metazoa</taxon>
        <taxon>Spiralia</taxon>
        <taxon>Lophotrochozoa</taxon>
        <taxon>Annelida</taxon>
        <taxon>Polychaeta</taxon>
        <taxon>Sedentaria</taxon>
        <taxon>Canalipalpata</taxon>
        <taxon>Sabellida</taxon>
        <taxon>Siboglinidae</taxon>
        <taxon>Ridgeia</taxon>
    </lineage>
</organism>
<reference evidence="7" key="1">
    <citation type="journal article" date="2023" name="Mol. Biol. Evol.">
        <title>Third-Generation Sequencing Reveals the Adaptive Role of the Epigenome in Three Deep-Sea Polychaetes.</title>
        <authorList>
            <person name="Perez M."/>
            <person name="Aroh O."/>
            <person name="Sun Y."/>
            <person name="Lan Y."/>
            <person name="Juniper S.K."/>
            <person name="Young C.R."/>
            <person name="Angers B."/>
            <person name="Qian P.Y."/>
        </authorList>
    </citation>
    <scope>NUCLEOTIDE SEQUENCE</scope>
    <source>
        <strain evidence="7">R07B-5</strain>
    </source>
</reference>
<comment type="caution">
    <text evidence="7">The sequence shown here is derived from an EMBL/GenBank/DDBJ whole genome shotgun (WGS) entry which is preliminary data.</text>
</comment>
<dbReference type="CDD" id="cd07211">
    <property type="entry name" value="Pat_PNPLA8"/>
    <property type="match status" value="1"/>
</dbReference>
<feature type="compositionally biased region" description="Polar residues" evidence="5">
    <location>
        <begin position="45"/>
        <end position="62"/>
    </location>
</feature>
<dbReference type="GO" id="GO:0016042">
    <property type="term" value="P:lipid catabolic process"/>
    <property type="evidence" value="ECO:0007669"/>
    <property type="project" value="UniProtKB-UniRule"/>
</dbReference>
<gene>
    <name evidence="7" type="ORF">NP493_1g05009</name>
</gene>
<name>A0AAD9ULU6_RIDPI</name>
<proteinExistence type="predicted"/>
<evidence type="ECO:0000256" key="4">
    <source>
        <dbReference type="PROSITE-ProRule" id="PRU01161"/>
    </source>
</evidence>
<keyword evidence="8" id="KW-1185">Reference proteome</keyword>
<feature type="active site" description="Proton acceptor" evidence="4">
    <location>
        <position position="570"/>
    </location>
</feature>
<feature type="region of interest" description="Disordered" evidence="5">
    <location>
        <begin position="245"/>
        <end position="293"/>
    </location>
</feature>
<evidence type="ECO:0000259" key="6">
    <source>
        <dbReference type="PROSITE" id="PS51635"/>
    </source>
</evidence>
<keyword evidence="2 4" id="KW-0442">Lipid degradation</keyword>
<evidence type="ECO:0000256" key="2">
    <source>
        <dbReference type="ARBA" id="ARBA00022963"/>
    </source>
</evidence>
<dbReference type="GO" id="GO:0016020">
    <property type="term" value="C:membrane"/>
    <property type="evidence" value="ECO:0007669"/>
    <property type="project" value="TreeGrafter"/>
</dbReference>
<feature type="short sequence motif" description="GXGXXG" evidence="4">
    <location>
        <begin position="393"/>
        <end position="398"/>
    </location>
</feature>